<dbReference type="Proteomes" id="UP001408789">
    <property type="component" value="Unassembled WGS sequence"/>
</dbReference>
<dbReference type="AlphaFoldDB" id="A0AAP0CV07"/>
<evidence type="ECO:0000256" key="1">
    <source>
        <dbReference type="ARBA" id="ARBA00022670"/>
    </source>
</evidence>
<keyword evidence="5" id="KW-1185">Reference proteome</keyword>
<organism evidence="4 5">
    <name type="scientific">Deinandra increscens subsp. villosa</name>
    <dbReference type="NCBI Taxonomy" id="3103831"/>
    <lineage>
        <taxon>Eukaryota</taxon>
        <taxon>Viridiplantae</taxon>
        <taxon>Streptophyta</taxon>
        <taxon>Embryophyta</taxon>
        <taxon>Tracheophyta</taxon>
        <taxon>Spermatophyta</taxon>
        <taxon>Magnoliopsida</taxon>
        <taxon>eudicotyledons</taxon>
        <taxon>Gunneridae</taxon>
        <taxon>Pentapetalae</taxon>
        <taxon>asterids</taxon>
        <taxon>campanulids</taxon>
        <taxon>Asterales</taxon>
        <taxon>Asteraceae</taxon>
        <taxon>Asteroideae</taxon>
        <taxon>Heliantheae alliance</taxon>
        <taxon>Madieae</taxon>
        <taxon>Madiinae</taxon>
        <taxon>Deinandra</taxon>
    </lineage>
</organism>
<dbReference type="InterPro" id="IPR025724">
    <property type="entry name" value="GAG-pre-integrase_dom"/>
</dbReference>
<dbReference type="InterPro" id="IPR039537">
    <property type="entry name" value="Retrotran_Ty1/copia-like"/>
</dbReference>
<name>A0AAP0CV07_9ASTR</name>
<dbReference type="GO" id="GO:0003676">
    <property type="term" value="F:nucleic acid binding"/>
    <property type="evidence" value="ECO:0007669"/>
    <property type="project" value="InterPro"/>
</dbReference>
<feature type="compositionally biased region" description="Basic and acidic residues" evidence="2">
    <location>
        <begin position="1"/>
        <end position="14"/>
    </location>
</feature>
<evidence type="ECO:0000259" key="3">
    <source>
        <dbReference type="PROSITE" id="PS50994"/>
    </source>
</evidence>
<feature type="region of interest" description="Disordered" evidence="2">
    <location>
        <begin position="1"/>
        <end position="47"/>
    </location>
</feature>
<dbReference type="GO" id="GO:0015074">
    <property type="term" value="P:DNA integration"/>
    <property type="evidence" value="ECO:0007669"/>
    <property type="project" value="InterPro"/>
</dbReference>
<proteinExistence type="predicted"/>
<dbReference type="Pfam" id="PF22936">
    <property type="entry name" value="Pol_BBD"/>
    <property type="match status" value="1"/>
</dbReference>
<dbReference type="PANTHER" id="PTHR42648">
    <property type="entry name" value="TRANSPOSASE, PUTATIVE-RELATED"/>
    <property type="match status" value="1"/>
</dbReference>
<dbReference type="SUPFAM" id="SSF53098">
    <property type="entry name" value="Ribonuclease H-like"/>
    <property type="match status" value="1"/>
</dbReference>
<reference evidence="4 5" key="1">
    <citation type="submission" date="2024-04" db="EMBL/GenBank/DDBJ databases">
        <title>The reference genome of an endangered Asteraceae, Deinandra increscens subsp. villosa, native to the Central Coast of California.</title>
        <authorList>
            <person name="Guilliams M."/>
            <person name="Hasenstab-Lehman K."/>
            <person name="Meyer R."/>
            <person name="Mcevoy S."/>
        </authorList>
    </citation>
    <scope>NUCLEOTIDE SEQUENCE [LARGE SCALE GENOMIC DNA]</scope>
    <source>
        <tissue evidence="4">Leaf</tissue>
    </source>
</reference>
<evidence type="ECO:0000313" key="5">
    <source>
        <dbReference type="Proteomes" id="UP001408789"/>
    </source>
</evidence>
<dbReference type="InterPro" id="IPR001584">
    <property type="entry name" value="Integrase_cat-core"/>
</dbReference>
<dbReference type="InterPro" id="IPR054722">
    <property type="entry name" value="PolX-like_BBD"/>
</dbReference>
<dbReference type="InterPro" id="IPR012337">
    <property type="entry name" value="RNaseH-like_sf"/>
</dbReference>
<dbReference type="GO" id="GO:0006508">
    <property type="term" value="P:proteolysis"/>
    <property type="evidence" value="ECO:0007669"/>
    <property type="project" value="UniProtKB-KW"/>
</dbReference>
<evidence type="ECO:0000256" key="2">
    <source>
        <dbReference type="SAM" id="MobiDB-lite"/>
    </source>
</evidence>
<protein>
    <recommendedName>
        <fullName evidence="3">Integrase catalytic domain-containing protein</fullName>
    </recommendedName>
</protein>
<dbReference type="GO" id="GO:0008233">
    <property type="term" value="F:peptidase activity"/>
    <property type="evidence" value="ECO:0007669"/>
    <property type="project" value="UniProtKB-KW"/>
</dbReference>
<feature type="domain" description="Integrase catalytic" evidence="3">
    <location>
        <begin position="253"/>
        <end position="428"/>
    </location>
</feature>
<keyword evidence="1" id="KW-0645">Protease</keyword>
<dbReference type="Gene3D" id="3.30.420.10">
    <property type="entry name" value="Ribonuclease H-like superfamily/Ribonuclease H"/>
    <property type="match status" value="1"/>
</dbReference>
<evidence type="ECO:0000313" key="4">
    <source>
        <dbReference type="EMBL" id="KAK9063535.1"/>
    </source>
</evidence>
<dbReference type="Pfam" id="PF13976">
    <property type="entry name" value="gag_pre-integrs"/>
    <property type="match status" value="1"/>
</dbReference>
<gene>
    <name evidence="4" type="ORF">SSX86_017405</name>
</gene>
<dbReference type="Pfam" id="PF00665">
    <property type="entry name" value="rve"/>
    <property type="match status" value="1"/>
</dbReference>
<dbReference type="PROSITE" id="PS50994">
    <property type="entry name" value="INTEGRASE"/>
    <property type="match status" value="1"/>
</dbReference>
<keyword evidence="1" id="KW-0378">Hydrolase</keyword>
<dbReference type="InterPro" id="IPR036397">
    <property type="entry name" value="RNaseH_sf"/>
</dbReference>
<sequence length="482" mass="54623">MAGDKERSEKDKDGVAAFQAYVSGRGDQNQPQIWSKHKEGETCPVPGLSDTQYRQFVKLFGNQESTAKEDNAPITNMAGNIDKEGKWIIDSGATEHIIYDDLLLKNKRKGNFEPPVTIPNGETIAVEGRGEYVLPNGMLIKEVLHVPNFKCNLLSVSRLAKDLQCAVTFFPDFCVMQDLRSGTLIGVGDCNNGLYKMGMMGSERRAMMTTLDTWHKRLGHPSSSKLSHIDFLKNISVNSKEFCDSCIKAKFSRLPFPVSTNKTNACFDLLHCDVWGKYRTPSFTRANYFLTIVDDLGRAVWVFLIKHKNEASSCLINFHKMIQTQFEKNIKRIQCDNGGEFTSNKMLDFYTKEGIILETTCPHTPQQNGVVERKHRHLLETARALKFEANFPTKFWGECVLTATHVINRLPSDVIENKTPYELLYNEKPDYERMKVFGCLAYYKSTETKGDKFVERGRPGIFLGYPQGPKGIKSMISNKEKS</sequence>
<dbReference type="EMBL" id="JBCNJP010000018">
    <property type="protein sequence ID" value="KAK9063535.1"/>
    <property type="molecule type" value="Genomic_DNA"/>
</dbReference>
<dbReference type="PANTHER" id="PTHR42648:SF29">
    <property type="entry name" value="RNA-DIRECTED DNA POLYMERASE"/>
    <property type="match status" value="1"/>
</dbReference>
<comment type="caution">
    <text evidence="4">The sequence shown here is derived from an EMBL/GenBank/DDBJ whole genome shotgun (WGS) entry which is preliminary data.</text>
</comment>
<accession>A0AAP0CV07</accession>